<name>A0A2W4WCR0_9CYAN</name>
<keyword evidence="1" id="KW-0418">Kinase</keyword>
<comment type="caution">
    <text evidence="1">The sequence shown here is derived from an EMBL/GenBank/DDBJ whole genome shotgun (WGS) entry which is preliminary data.</text>
</comment>
<evidence type="ECO:0000313" key="2">
    <source>
        <dbReference type="Proteomes" id="UP000249081"/>
    </source>
</evidence>
<organism evidence="1 2">
    <name type="scientific">Shackletoniella antarctica</name>
    <dbReference type="NCBI Taxonomy" id="268115"/>
    <lineage>
        <taxon>Bacteria</taxon>
        <taxon>Bacillati</taxon>
        <taxon>Cyanobacteriota</taxon>
        <taxon>Cyanophyceae</taxon>
        <taxon>Oculatellales</taxon>
        <taxon>Oculatellaceae</taxon>
        <taxon>Shackletoniella</taxon>
    </lineage>
</organism>
<protein>
    <submittedName>
        <fullName evidence="1">Histidine kinase</fullName>
    </submittedName>
</protein>
<dbReference type="Gene3D" id="3.30.450.40">
    <property type="match status" value="1"/>
</dbReference>
<dbReference type="Proteomes" id="UP000249081">
    <property type="component" value="Unassembled WGS sequence"/>
</dbReference>
<dbReference type="EMBL" id="QBMN01000050">
    <property type="protein sequence ID" value="PZO42282.1"/>
    <property type="molecule type" value="Genomic_DNA"/>
</dbReference>
<evidence type="ECO:0000313" key="1">
    <source>
        <dbReference type="EMBL" id="PZO42282.1"/>
    </source>
</evidence>
<dbReference type="GO" id="GO:0016301">
    <property type="term" value="F:kinase activity"/>
    <property type="evidence" value="ECO:0007669"/>
    <property type="project" value="UniProtKB-KW"/>
</dbReference>
<dbReference type="SUPFAM" id="SSF55781">
    <property type="entry name" value="GAF domain-like"/>
    <property type="match status" value="1"/>
</dbReference>
<reference evidence="2" key="1">
    <citation type="submission" date="2018-04" db="EMBL/GenBank/DDBJ databases">
        <authorList>
            <person name="Cornet L."/>
        </authorList>
    </citation>
    <scope>NUCLEOTIDE SEQUENCE [LARGE SCALE GENOMIC DNA]</scope>
</reference>
<gene>
    <name evidence="1" type="ORF">DCF17_09080</name>
</gene>
<dbReference type="AlphaFoldDB" id="A0A2W4WCR0"/>
<sequence length="752" mass="83443">MASPGAAVGSPGPAIDLSYTLGNNGGDRQGGETPNAVRPVLPWLELIQHYSHLVMAVVDVATAISAPTQAHPVLFANQYFCRLTGTHPEGGHLDLTFFDRLSTADQKALQERFRRHFLSALLRHAYGHDLVSRRLLHEPLVVSLADSETGQVKQIELRLRTAEGGLEISAITPELSASLTACWVAPPSREQVATHLLGKEPAFKLLLATLKPGSYTASGHILIEGIDVTERETSRALIEMLVGHESVLGTRRFEEANRLMKQLFDATDSFLLSAEDNQAQLFTQLDRPEWQTVNYAVEDLKESSFLRATKRREVVNVPDLALDCATQCEQDLFNQGARSLLLIPLVMRTARVGESKAQMVGLVGLASSKPYAFDQADCSRATTLIPALTAAMRHSVQDRFTNIHPSVRWRFEQEAERLSLGLPPAPVVFESVYPLYGISDIRGSSDERNRAIQKDLLSQFCLALAVVEAAGEAVSNALVGQLALDLADHITALEDGVTVDSEVTLLRYLQGEVELHFEYFAQHSAEAETAIARYKATIDPDHACVYTARAVYDQTIGHINGLLRDTWNHWQQSMQAITAHYCDLEATDGIDHMIYAGKAIDTSFTEFQLKSLRYEQLRAVCDCARKGFALKATYDTDMTITHLVLVQAFTVDIVHDETTEHLFDVRGTRDTRYEIVKKRIDKACDAETGGRITQPGMLTVVYSTSEEWQEYERYLRYLHREGIVDSVVEQGTVEPLQGVNGLKFARVQVKPG</sequence>
<accession>A0A2W4WCR0</accession>
<keyword evidence="1" id="KW-0808">Transferase</keyword>
<dbReference type="InterPro" id="IPR029016">
    <property type="entry name" value="GAF-like_dom_sf"/>
</dbReference>
<proteinExistence type="predicted"/>
<reference evidence="1 2" key="2">
    <citation type="submission" date="2018-06" db="EMBL/GenBank/DDBJ databases">
        <title>Metagenomic assembly of (sub)arctic Cyanobacteria and their associated microbiome from non-axenic cultures.</title>
        <authorList>
            <person name="Baurain D."/>
        </authorList>
    </citation>
    <scope>NUCLEOTIDE SEQUENCE [LARGE SCALE GENOMIC DNA]</scope>
    <source>
        <strain evidence="1">ULC041bin1</strain>
    </source>
</reference>